<dbReference type="Pfam" id="PF03184">
    <property type="entry name" value="DDE_1"/>
    <property type="match status" value="1"/>
</dbReference>
<dbReference type="Pfam" id="PF03221">
    <property type="entry name" value="HTH_Tnp_Tc5"/>
    <property type="match status" value="1"/>
</dbReference>
<feature type="domain" description="HTH CENPB-type" evidence="2">
    <location>
        <begin position="156"/>
        <end position="227"/>
    </location>
</feature>
<dbReference type="Gene3D" id="1.10.10.60">
    <property type="entry name" value="Homeodomain-like"/>
    <property type="match status" value="1"/>
</dbReference>
<dbReference type="KEGG" id="osn:115231541"/>
<proteinExistence type="predicted"/>
<reference evidence="4" key="1">
    <citation type="submission" date="2025-08" db="UniProtKB">
        <authorList>
            <consortium name="RefSeq"/>
        </authorList>
    </citation>
    <scope>IDENTIFICATION</scope>
</reference>
<dbReference type="InterPro" id="IPR036397">
    <property type="entry name" value="RNaseH_sf"/>
</dbReference>
<evidence type="ECO:0000256" key="1">
    <source>
        <dbReference type="ARBA" id="ARBA00023125"/>
    </source>
</evidence>
<dbReference type="Gene3D" id="3.30.420.10">
    <property type="entry name" value="Ribonuclease H-like superfamily/Ribonuclease H"/>
    <property type="match status" value="1"/>
</dbReference>
<dbReference type="PANTHER" id="PTHR19303:SF73">
    <property type="entry name" value="PROTEIN PDC2"/>
    <property type="match status" value="1"/>
</dbReference>
<evidence type="ECO:0000313" key="4">
    <source>
        <dbReference type="RefSeq" id="XP_029657403.1"/>
    </source>
</evidence>
<dbReference type="Proteomes" id="UP000515154">
    <property type="component" value="Unplaced"/>
</dbReference>
<dbReference type="PANTHER" id="PTHR19303">
    <property type="entry name" value="TRANSPOSON"/>
    <property type="match status" value="1"/>
</dbReference>
<dbReference type="SMART" id="SM00674">
    <property type="entry name" value="CENPB"/>
    <property type="match status" value="1"/>
</dbReference>
<sequence length="561" mass="64906">MRNKIMLIEIGITSQKKLKQVEVEKLHKYNLLASELGLIHKAKVTIVPLVLKWDGVVSKYYKHHCDTIGLEELTRAYIQSVVIKKTLESMRVEHKFGMIPPEKCQTTRFTNGTTEEALPSEAIESNFRTTTEEANPVRWMSVPIEEIGFSSKRRRIEIKESHDPNNELDRLVFETFLRLRDEFLPISGTILKLIAKKLSKKINYESFKASNGWLDRFKKRHELLFKTISGEKNSSDLSTVSNFFADYDNCLETVGSENIFNCDETALYIKRTPSKSFVQFNDKCNGIKMSKEKVTLLLCCNALGEKLKPLLIGKFKSPRCLKNFNAEDHGVLYAASKNSWMTSDIFGKWLWKVNQDMINEKRKIVLILDNASCHRNTEYSNVYLLFLPKNTTALIQPLDMGIIKSFKSLYFNKLIDFTLIFEKEQLSDLNLNNVNLRQVITVVGEAWKMMSETTIINCWQKINENRSKISDNVQLDEELIDDVISDVISMDSTDIIEDKITYDGYESKKSSIKEIINIVNSLEDNIFSTCPQFLKIYYEFRKNLSGELKKNQFGEKITDYF</sequence>
<evidence type="ECO:0000313" key="3">
    <source>
        <dbReference type="Proteomes" id="UP000515154"/>
    </source>
</evidence>
<dbReference type="AlphaFoldDB" id="A0A6P7U042"/>
<dbReference type="InterPro" id="IPR006600">
    <property type="entry name" value="HTH_CenpB_DNA-bd_dom"/>
</dbReference>
<evidence type="ECO:0000259" key="2">
    <source>
        <dbReference type="PROSITE" id="PS51253"/>
    </source>
</evidence>
<dbReference type="GO" id="GO:0005634">
    <property type="term" value="C:nucleus"/>
    <property type="evidence" value="ECO:0007669"/>
    <property type="project" value="TreeGrafter"/>
</dbReference>
<dbReference type="SUPFAM" id="SSF46689">
    <property type="entry name" value="Homeodomain-like"/>
    <property type="match status" value="1"/>
</dbReference>
<protein>
    <submittedName>
        <fullName evidence="4">Tigger transposable element-derived protein 6-like</fullName>
    </submittedName>
</protein>
<dbReference type="InterPro" id="IPR009057">
    <property type="entry name" value="Homeodomain-like_sf"/>
</dbReference>
<accession>A0A6P7U042</accession>
<dbReference type="InterPro" id="IPR004875">
    <property type="entry name" value="DDE_SF_endonuclease_dom"/>
</dbReference>
<keyword evidence="1" id="KW-0238">DNA-binding</keyword>
<gene>
    <name evidence="4" type="primary">LOC115231541</name>
</gene>
<dbReference type="RefSeq" id="XP_029657403.1">
    <property type="nucleotide sequence ID" value="XM_029801543.1"/>
</dbReference>
<organism evidence="3 4">
    <name type="scientific">Octopus sinensis</name>
    <name type="common">East Asian common octopus</name>
    <dbReference type="NCBI Taxonomy" id="2607531"/>
    <lineage>
        <taxon>Eukaryota</taxon>
        <taxon>Metazoa</taxon>
        <taxon>Spiralia</taxon>
        <taxon>Lophotrochozoa</taxon>
        <taxon>Mollusca</taxon>
        <taxon>Cephalopoda</taxon>
        <taxon>Coleoidea</taxon>
        <taxon>Octopodiformes</taxon>
        <taxon>Octopoda</taxon>
        <taxon>Incirrata</taxon>
        <taxon>Octopodidae</taxon>
        <taxon>Octopus</taxon>
    </lineage>
</organism>
<dbReference type="PROSITE" id="PS51253">
    <property type="entry name" value="HTH_CENPB"/>
    <property type="match status" value="1"/>
</dbReference>
<dbReference type="GO" id="GO:0003677">
    <property type="term" value="F:DNA binding"/>
    <property type="evidence" value="ECO:0007669"/>
    <property type="project" value="UniProtKB-KW"/>
</dbReference>
<name>A0A6P7U042_9MOLL</name>
<dbReference type="InterPro" id="IPR050863">
    <property type="entry name" value="CenT-Element_Derived"/>
</dbReference>
<keyword evidence="3" id="KW-1185">Reference proteome</keyword>